<dbReference type="PANTHER" id="PTHR45708:SF49">
    <property type="entry name" value="ENDOCHITINASE"/>
    <property type="match status" value="1"/>
</dbReference>
<dbReference type="InterPro" id="IPR001579">
    <property type="entry name" value="Glyco_hydro_18_chit_AS"/>
</dbReference>
<evidence type="ECO:0000256" key="2">
    <source>
        <dbReference type="ARBA" id="ARBA00012729"/>
    </source>
</evidence>
<dbReference type="InterPro" id="IPR001223">
    <property type="entry name" value="Glyco_hydro18_cat"/>
</dbReference>
<sequence length="553" mass="59134">MKSVFILAASALIGLSSAYNDKCNDNIVDYWGQNSYGAANGKDTANWQQPLKFYCDDDAIDVLPVSFVTHFFGVGGQPQINLANYCNMIDNATFPGTNLADCSKIAPDIKYCQKKGKLITLSLGGATGGVGFPSEAKAVEFADTLWNQFFGGKSDIRPFGDADLDGVDLDIEGGGPKYYIPFLKKLDSHFKSGSKKYHVTAAPQCVYPDANLQETLDGFPFDAVYVQFYNNPCGLQNFNAPSQWNYGTWDIWARTISPNPDVKIFIGAPASASAAGGGYTSPSALLDIVKKTRDDFPSFGGVMFWDASQARANNRIDKFMKDGLKAGEKCDGSFVYPVCTDPAFVAGTSYMVGSKVSYKGYIWTPKWWTATTPSGSVNSDWSAISSCAGGTLGGGNNTTTTTIKPTTTTTTASVSVSASASASTSNPVTSDPVATTTTTAAAVPTGDCESTNWSSTATYNAGTKVVYKNVAYKAAWWSLNDAPGGTSGAWVKTASCPALETRSINCNAVRWSSVRAYKTGTKVLYKNTVYVALDANNNQSPESSSIWSRDRYC</sequence>
<keyword evidence="4" id="KW-0146">Chitin degradation</keyword>
<evidence type="ECO:0000256" key="8">
    <source>
        <dbReference type="SAM" id="SignalP"/>
    </source>
</evidence>
<organism evidence="10 11">
    <name type="scientific">Helicostylum pulchrum</name>
    <dbReference type="NCBI Taxonomy" id="562976"/>
    <lineage>
        <taxon>Eukaryota</taxon>
        <taxon>Fungi</taxon>
        <taxon>Fungi incertae sedis</taxon>
        <taxon>Mucoromycota</taxon>
        <taxon>Mucoromycotina</taxon>
        <taxon>Mucoromycetes</taxon>
        <taxon>Mucorales</taxon>
        <taxon>Mucorineae</taxon>
        <taxon>Mucoraceae</taxon>
        <taxon>Helicostylum</taxon>
    </lineage>
</organism>
<accession>A0ABP9XJ39</accession>
<dbReference type="Gene3D" id="3.20.20.80">
    <property type="entry name" value="Glycosidases"/>
    <property type="match status" value="1"/>
</dbReference>
<dbReference type="PROSITE" id="PS01095">
    <property type="entry name" value="GH18_1"/>
    <property type="match status" value="1"/>
</dbReference>
<keyword evidence="11" id="KW-1185">Reference proteome</keyword>
<dbReference type="InterPro" id="IPR045321">
    <property type="entry name" value="Cts1-like"/>
</dbReference>
<keyword evidence="7" id="KW-0624">Polysaccharide degradation</keyword>
<evidence type="ECO:0000256" key="5">
    <source>
        <dbReference type="ARBA" id="ARBA00023277"/>
    </source>
</evidence>
<dbReference type="EMBL" id="BAABUJ010000004">
    <property type="protein sequence ID" value="GAA5794786.1"/>
    <property type="molecule type" value="Genomic_DNA"/>
</dbReference>
<dbReference type="InterPro" id="IPR050542">
    <property type="entry name" value="Glycosyl_Hydrlase18_Chitinase"/>
</dbReference>
<dbReference type="InterPro" id="IPR036573">
    <property type="entry name" value="CBM_sf_5/12"/>
</dbReference>
<dbReference type="CDD" id="cd12215">
    <property type="entry name" value="ChiC_BD"/>
    <property type="match status" value="1"/>
</dbReference>
<evidence type="ECO:0000256" key="1">
    <source>
        <dbReference type="ARBA" id="ARBA00000822"/>
    </source>
</evidence>
<dbReference type="CDD" id="cd02877">
    <property type="entry name" value="GH18_hevamine_XipI_class_III"/>
    <property type="match status" value="1"/>
</dbReference>
<keyword evidence="8" id="KW-0732">Signal</keyword>
<dbReference type="Proteomes" id="UP001476247">
    <property type="component" value="Unassembled WGS sequence"/>
</dbReference>
<dbReference type="SMART" id="SM00495">
    <property type="entry name" value="ChtBD3"/>
    <property type="match status" value="3"/>
</dbReference>
<keyword evidence="3" id="KW-0378">Hydrolase</keyword>
<dbReference type="InterPro" id="IPR003610">
    <property type="entry name" value="CBM5/12"/>
</dbReference>
<dbReference type="InterPro" id="IPR017853">
    <property type="entry name" value="GH"/>
</dbReference>
<comment type="catalytic activity">
    <reaction evidence="1">
        <text>Random endo-hydrolysis of N-acetyl-beta-D-glucosaminide (1-&gt;4)-beta-linkages in chitin and chitodextrins.</text>
        <dbReference type="EC" id="3.2.1.14"/>
    </reaction>
</comment>
<dbReference type="PROSITE" id="PS51910">
    <property type="entry name" value="GH18_2"/>
    <property type="match status" value="1"/>
</dbReference>
<dbReference type="SUPFAM" id="SSF51055">
    <property type="entry name" value="Carbohydrate binding domain"/>
    <property type="match status" value="2"/>
</dbReference>
<evidence type="ECO:0000259" key="9">
    <source>
        <dbReference type="PROSITE" id="PS51910"/>
    </source>
</evidence>
<protein>
    <recommendedName>
        <fullName evidence="2">chitinase</fullName>
        <ecNumber evidence="2">3.2.1.14</ecNumber>
    </recommendedName>
</protein>
<comment type="caution">
    <text evidence="10">The sequence shown here is derived from an EMBL/GenBank/DDBJ whole genome shotgun (WGS) entry which is preliminary data.</text>
</comment>
<evidence type="ECO:0000313" key="10">
    <source>
        <dbReference type="EMBL" id="GAA5794786.1"/>
    </source>
</evidence>
<dbReference type="SUPFAM" id="SSF51445">
    <property type="entry name" value="(Trans)glycosidases"/>
    <property type="match status" value="1"/>
</dbReference>
<reference evidence="10 11" key="1">
    <citation type="submission" date="2024-04" db="EMBL/GenBank/DDBJ databases">
        <title>genome sequences of Mucor flavus KT1a and Helicostylum pulchrum KT1b strains isolation_sourced from the surface of a dry-aged beef.</title>
        <authorList>
            <person name="Toyotome T."/>
            <person name="Hosono M."/>
            <person name="Torimaru M."/>
            <person name="Fukuda K."/>
            <person name="Mikami N."/>
        </authorList>
    </citation>
    <scope>NUCLEOTIDE SEQUENCE [LARGE SCALE GENOMIC DNA]</scope>
    <source>
        <strain evidence="10 11">KT1b</strain>
    </source>
</reference>
<dbReference type="PANTHER" id="PTHR45708">
    <property type="entry name" value="ENDOCHITINASE"/>
    <property type="match status" value="1"/>
</dbReference>
<feature type="signal peptide" evidence="8">
    <location>
        <begin position="1"/>
        <end position="18"/>
    </location>
</feature>
<evidence type="ECO:0000256" key="6">
    <source>
        <dbReference type="ARBA" id="ARBA00023295"/>
    </source>
</evidence>
<evidence type="ECO:0000256" key="7">
    <source>
        <dbReference type="ARBA" id="ARBA00023326"/>
    </source>
</evidence>
<evidence type="ECO:0000256" key="4">
    <source>
        <dbReference type="ARBA" id="ARBA00023024"/>
    </source>
</evidence>
<feature type="domain" description="GH18" evidence="9">
    <location>
        <begin position="25"/>
        <end position="327"/>
    </location>
</feature>
<feature type="chain" id="PRO_5045518752" description="chitinase" evidence="8">
    <location>
        <begin position="19"/>
        <end position="553"/>
    </location>
</feature>
<gene>
    <name evidence="10" type="ORF">HPULCUR_000133</name>
</gene>
<proteinExistence type="predicted"/>
<evidence type="ECO:0000313" key="11">
    <source>
        <dbReference type="Proteomes" id="UP001476247"/>
    </source>
</evidence>
<keyword evidence="6" id="KW-0326">Glycosidase</keyword>
<name>A0ABP9XJ39_9FUNG</name>
<keyword evidence="5" id="KW-0119">Carbohydrate metabolism</keyword>
<dbReference type="EC" id="3.2.1.14" evidence="2"/>
<evidence type="ECO:0000256" key="3">
    <source>
        <dbReference type="ARBA" id="ARBA00022801"/>
    </source>
</evidence>
<dbReference type="Gene3D" id="2.10.10.20">
    <property type="entry name" value="Carbohydrate-binding module superfamily 5/12"/>
    <property type="match status" value="2"/>
</dbReference>